<proteinExistence type="predicted"/>
<organism evidence="1 2">
    <name type="scientific">Abeliophyllum distichum</name>
    <dbReference type="NCBI Taxonomy" id="126358"/>
    <lineage>
        <taxon>Eukaryota</taxon>
        <taxon>Viridiplantae</taxon>
        <taxon>Streptophyta</taxon>
        <taxon>Embryophyta</taxon>
        <taxon>Tracheophyta</taxon>
        <taxon>Spermatophyta</taxon>
        <taxon>Magnoliopsida</taxon>
        <taxon>eudicotyledons</taxon>
        <taxon>Gunneridae</taxon>
        <taxon>Pentapetalae</taxon>
        <taxon>asterids</taxon>
        <taxon>lamiids</taxon>
        <taxon>Lamiales</taxon>
        <taxon>Oleaceae</taxon>
        <taxon>Forsythieae</taxon>
        <taxon>Abeliophyllum</taxon>
    </lineage>
</organism>
<evidence type="ECO:0000313" key="2">
    <source>
        <dbReference type="Proteomes" id="UP001604336"/>
    </source>
</evidence>
<evidence type="ECO:0000313" key="1">
    <source>
        <dbReference type="EMBL" id="KAL2498100.1"/>
    </source>
</evidence>
<dbReference type="EMBL" id="JBFOLK010000007">
    <property type="protein sequence ID" value="KAL2498100.1"/>
    <property type="molecule type" value="Genomic_DNA"/>
</dbReference>
<comment type="caution">
    <text evidence="1">The sequence shown here is derived from an EMBL/GenBank/DDBJ whole genome shotgun (WGS) entry which is preliminary data.</text>
</comment>
<accession>A0ABD1SBG1</accession>
<protein>
    <submittedName>
        <fullName evidence="1">Retrotransposon gag protein</fullName>
    </submittedName>
</protein>
<dbReference type="Proteomes" id="UP001604336">
    <property type="component" value="Unassembled WGS sequence"/>
</dbReference>
<keyword evidence="2" id="KW-1185">Reference proteome</keyword>
<dbReference type="AlphaFoldDB" id="A0ABD1SBG1"/>
<name>A0ABD1SBG1_9LAMI</name>
<sequence>MIDHKIAEAMSKKSSKQQSIVLEEDPFALEMMVVPLPRDFEQPKMEKYDGTSNPIDHLRAFVDLMRLRVTPDAIMYRAFRPSLRQEFAVYFSSNKRAKKTTIGLMQLTKDNDELLKDFIVQFNRDHPEIKDLQMSTVVTVMMSRTQSHPFKMSLSMNQSDTMH</sequence>
<reference evidence="2" key="1">
    <citation type="submission" date="2024-07" db="EMBL/GenBank/DDBJ databases">
        <title>Two chromosome-level genome assemblies of Korean endemic species Abeliophyllum distichum and Forsythia ovata (Oleaceae).</title>
        <authorList>
            <person name="Jang H."/>
        </authorList>
    </citation>
    <scope>NUCLEOTIDE SEQUENCE [LARGE SCALE GENOMIC DNA]</scope>
</reference>
<gene>
    <name evidence="1" type="ORF">Adt_23650</name>
</gene>